<reference evidence="1 2" key="1">
    <citation type="submission" date="2023-01" db="EMBL/GenBank/DDBJ databases">
        <authorList>
            <person name="Whitehead M."/>
        </authorList>
    </citation>
    <scope>NUCLEOTIDE SEQUENCE [LARGE SCALE GENOMIC DNA]</scope>
</reference>
<dbReference type="InterPro" id="IPR036397">
    <property type="entry name" value="RNaseH_sf"/>
</dbReference>
<name>A0AAV0VU39_9HEMI</name>
<dbReference type="Gene3D" id="3.30.420.10">
    <property type="entry name" value="Ribonuclease H-like superfamily/Ribonuclease H"/>
    <property type="match status" value="1"/>
</dbReference>
<dbReference type="GO" id="GO:0003676">
    <property type="term" value="F:nucleic acid binding"/>
    <property type="evidence" value="ECO:0007669"/>
    <property type="project" value="InterPro"/>
</dbReference>
<gene>
    <name evidence="1" type="ORF">MEUPH1_LOCUS4448</name>
</gene>
<proteinExistence type="predicted"/>
<dbReference type="PANTHER" id="PTHR47326:SF1">
    <property type="entry name" value="HTH PSQ-TYPE DOMAIN-CONTAINING PROTEIN"/>
    <property type="match status" value="1"/>
</dbReference>
<organism evidence="1 2">
    <name type="scientific">Macrosiphum euphorbiae</name>
    <name type="common">potato aphid</name>
    <dbReference type="NCBI Taxonomy" id="13131"/>
    <lineage>
        <taxon>Eukaryota</taxon>
        <taxon>Metazoa</taxon>
        <taxon>Ecdysozoa</taxon>
        <taxon>Arthropoda</taxon>
        <taxon>Hexapoda</taxon>
        <taxon>Insecta</taxon>
        <taxon>Pterygota</taxon>
        <taxon>Neoptera</taxon>
        <taxon>Paraneoptera</taxon>
        <taxon>Hemiptera</taxon>
        <taxon>Sternorrhyncha</taxon>
        <taxon>Aphidomorpha</taxon>
        <taxon>Aphidoidea</taxon>
        <taxon>Aphididae</taxon>
        <taxon>Macrosiphini</taxon>
        <taxon>Macrosiphum</taxon>
    </lineage>
</organism>
<dbReference type="PANTHER" id="PTHR47326">
    <property type="entry name" value="TRANSPOSABLE ELEMENT TC3 TRANSPOSASE-LIKE PROTEIN"/>
    <property type="match status" value="1"/>
</dbReference>
<evidence type="ECO:0000313" key="1">
    <source>
        <dbReference type="EMBL" id="CAI6347684.1"/>
    </source>
</evidence>
<dbReference type="AlphaFoldDB" id="A0AAV0VU39"/>
<accession>A0AAV0VU39</accession>
<comment type="caution">
    <text evidence="1">The sequence shown here is derived from an EMBL/GenBank/DDBJ whole genome shotgun (WGS) entry which is preliminary data.</text>
</comment>
<keyword evidence="2" id="KW-1185">Reference proteome</keyword>
<dbReference type="Proteomes" id="UP001160148">
    <property type="component" value="Unassembled WGS sequence"/>
</dbReference>
<sequence>MLAVFNEVGRSTLKASRLYLLRYPQRRQPSRATYENIDKCLREKGTFPTGVKKGKSHSALDEDHQCSVLAAFELQPHASIRMIASQTDISCSSVYRILHQNSYHPYKIHYVQGLKPTDPIRRLDFISHMVVLHEEDENIFSKILWTDESCFNNNGIVNRRNSHFWSKNNPHWTRETNAQIRWSINVWCGIFNNQLIGPYFYDGTLTGLRYLDFLVNILPDLMADVPDEVCDNMWFQQDGAPPHNANVVKDHLNQQYPSQWLGTNGPVKWPPRSPDLTPLDFFLWGYLKDKVYEQQSKSLIDLKERITAACRTVTTTMLKSVMDSIIQRYEKCLENDGGHFENVL</sequence>
<dbReference type="EMBL" id="CARXXK010000001">
    <property type="protein sequence ID" value="CAI6347684.1"/>
    <property type="molecule type" value="Genomic_DNA"/>
</dbReference>
<evidence type="ECO:0008006" key="3">
    <source>
        <dbReference type="Google" id="ProtNLM"/>
    </source>
</evidence>
<protein>
    <recommendedName>
        <fullName evidence="3">Transposase</fullName>
    </recommendedName>
</protein>
<evidence type="ECO:0000313" key="2">
    <source>
        <dbReference type="Proteomes" id="UP001160148"/>
    </source>
</evidence>